<dbReference type="InterPro" id="IPR013767">
    <property type="entry name" value="PAS_fold"/>
</dbReference>
<dbReference type="PANTHER" id="PTHR33121:SF79">
    <property type="entry name" value="CYCLIC DI-GMP PHOSPHODIESTERASE PDED-RELATED"/>
    <property type="match status" value="1"/>
</dbReference>
<keyword evidence="4" id="KW-1185">Reference proteome</keyword>
<evidence type="ECO:0000259" key="2">
    <source>
        <dbReference type="PROSITE" id="PS50883"/>
    </source>
</evidence>
<dbReference type="RefSeq" id="WP_076398669.1">
    <property type="nucleotide sequence ID" value="NZ_FTOA01000001.1"/>
</dbReference>
<dbReference type="NCBIfam" id="TIGR00229">
    <property type="entry name" value="sensory_box"/>
    <property type="match status" value="1"/>
</dbReference>
<feature type="domain" description="EAL" evidence="2">
    <location>
        <begin position="297"/>
        <end position="549"/>
    </location>
</feature>
<dbReference type="PROSITE" id="PS50883">
    <property type="entry name" value="EAL"/>
    <property type="match status" value="1"/>
</dbReference>
<dbReference type="OrthoDB" id="7251575at2"/>
<dbReference type="SUPFAM" id="SSF141868">
    <property type="entry name" value="EAL domain-like"/>
    <property type="match status" value="1"/>
</dbReference>
<dbReference type="EMBL" id="FTOA01000001">
    <property type="protein sequence ID" value="SIS40378.1"/>
    <property type="molecule type" value="Genomic_DNA"/>
</dbReference>
<evidence type="ECO:0000313" key="4">
    <source>
        <dbReference type="Proteomes" id="UP000185678"/>
    </source>
</evidence>
<dbReference type="AlphaFoldDB" id="A0A1N7ITE7"/>
<feature type="domain" description="PAS" evidence="1">
    <location>
        <begin position="29"/>
        <end position="84"/>
    </location>
</feature>
<reference evidence="3 4" key="1">
    <citation type="submission" date="2017-01" db="EMBL/GenBank/DDBJ databases">
        <authorList>
            <person name="Mah S.A."/>
            <person name="Swanson W.J."/>
            <person name="Moy G.W."/>
            <person name="Vacquier V.D."/>
        </authorList>
    </citation>
    <scope>NUCLEOTIDE SEQUENCE [LARGE SCALE GENOMIC DNA]</scope>
    <source>
        <strain evidence="3 4">DSM 11589</strain>
    </source>
</reference>
<dbReference type="InterPro" id="IPR001633">
    <property type="entry name" value="EAL_dom"/>
</dbReference>
<dbReference type="Pfam" id="PF00563">
    <property type="entry name" value="EAL"/>
    <property type="match status" value="1"/>
</dbReference>
<dbReference type="Pfam" id="PF00989">
    <property type="entry name" value="PAS"/>
    <property type="match status" value="1"/>
</dbReference>
<dbReference type="GO" id="GO:0071111">
    <property type="term" value="F:cyclic-guanylate-specific phosphodiesterase activity"/>
    <property type="evidence" value="ECO:0007669"/>
    <property type="project" value="InterPro"/>
</dbReference>
<dbReference type="CDD" id="cd00130">
    <property type="entry name" value="PAS"/>
    <property type="match status" value="1"/>
</dbReference>
<gene>
    <name evidence="3" type="ORF">SAMN05421779_101596</name>
</gene>
<dbReference type="InterPro" id="IPR035919">
    <property type="entry name" value="EAL_sf"/>
</dbReference>
<sequence>MSQSPDSSAKLREQRDRFVAFAFAGAEALIELDDQRTITYCAGASESLLGGAPEALVGQSLLNLVAPEDQTMLQELIRRIETVGRMDRIRIHFQAAGRQPVAASLSGLCFPGRKETLYLTASRAHGGNPGKTQITAPARTKEEFAQMAEQRMQEAAQFGDELRMTLIDLADSSLNERMDSEAIGTFLQGVESYLRAWSVGGNSIGQIDDTKFGIIHDKSLQVEQMSSRISDIASLFDPSGAGLEVKAVSVELDRSVITEEDLNKALIYTLTSFAENGGKDFTLKSLSQGYQQALDETLTKVTAFREALNSDSFTLVYQPIVDLKAWSVHHYEALARMQQGERLFLPARFIGFAEDFGVVNEFDTMVVKKAIAALRAGKKLHGSAQIAVNLSGKSLSNEAFVHGLFLLLLENRDILPRMMFELTESSELADLESANKILQKIRSFGCKVSIDDFGAGAAAFNYLKALKVDYVKIDGSYILDAFHTTHGKPFLKAIAHLCRDMNIQSIGEMVEDSRTMWLLKEVGVDFGQGYFFGRPLPDITGFSLSPIPKTR</sequence>
<dbReference type="Gene3D" id="3.30.450.20">
    <property type="entry name" value="PAS domain"/>
    <property type="match status" value="1"/>
</dbReference>
<dbReference type="Proteomes" id="UP000185678">
    <property type="component" value="Unassembled WGS sequence"/>
</dbReference>
<evidence type="ECO:0000259" key="1">
    <source>
        <dbReference type="PROSITE" id="PS50112"/>
    </source>
</evidence>
<accession>A0A1N7ITE7</accession>
<dbReference type="SMART" id="SM00052">
    <property type="entry name" value="EAL"/>
    <property type="match status" value="1"/>
</dbReference>
<dbReference type="InterPro" id="IPR035965">
    <property type="entry name" value="PAS-like_dom_sf"/>
</dbReference>
<dbReference type="Gene3D" id="3.20.20.450">
    <property type="entry name" value="EAL domain"/>
    <property type="match status" value="1"/>
</dbReference>
<dbReference type="GO" id="GO:0006355">
    <property type="term" value="P:regulation of DNA-templated transcription"/>
    <property type="evidence" value="ECO:0007669"/>
    <property type="project" value="InterPro"/>
</dbReference>
<dbReference type="SUPFAM" id="SSF55785">
    <property type="entry name" value="PYP-like sensor domain (PAS domain)"/>
    <property type="match status" value="1"/>
</dbReference>
<dbReference type="CDD" id="cd01948">
    <property type="entry name" value="EAL"/>
    <property type="match status" value="1"/>
</dbReference>
<proteinExistence type="predicted"/>
<protein>
    <submittedName>
        <fullName evidence="3">PAS domain S-box-containing protein</fullName>
    </submittedName>
</protein>
<dbReference type="PROSITE" id="PS50112">
    <property type="entry name" value="PAS"/>
    <property type="match status" value="1"/>
</dbReference>
<organism evidence="3 4">
    <name type="scientific">Insolitispirillum peregrinum</name>
    <dbReference type="NCBI Taxonomy" id="80876"/>
    <lineage>
        <taxon>Bacteria</taxon>
        <taxon>Pseudomonadati</taxon>
        <taxon>Pseudomonadota</taxon>
        <taxon>Alphaproteobacteria</taxon>
        <taxon>Rhodospirillales</taxon>
        <taxon>Novispirillaceae</taxon>
        <taxon>Insolitispirillum</taxon>
    </lineage>
</organism>
<dbReference type="InterPro" id="IPR000014">
    <property type="entry name" value="PAS"/>
</dbReference>
<dbReference type="STRING" id="80876.SAMN05421779_101596"/>
<name>A0A1N7ITE7_9PROT</name>
<dbReference type="PANTHER" id="PTHR33121">
    <property type="entry name" value="CYCLIC DI-GMP PHOSPHODIESTERASE PDEF"/>
    <property type="match status" value="1"/>
</dbReference>
<dbReference type="InterPro" id="IPR050706">
    <property type="entry name" value="Cyclic-di-GMP_PDE-like"/>
</dbReference>
<dbReference type="SMART" id="SM00091">
    <property type="entry name" value="PAS"/>
    <property type="match status" value="1"/>
</dbReference>
<evidence type="ECO:0000313" key="3">
    <source>
        <dbReference type="EMBL" id="SIS40378.1"/>
    </source>
</evidence>